<dbReference type="AlphaFoldDB" id="A0A0C2XKH6"/>
<name>A0A0C2XKH6_HEBCY</name>
<protein>
    <submittedName>
        <fullName evidence="1">Uncharacterized protein</fullName>
    </submittedName>
</protein>
<reference evidence="2" key="2">
    <citation type="submission" date="2015-01" db="EMBL/GenBank/DDBJ databases">
        <title>Evolutionary Origins and Diversification of the Mycorrhizal Mutualists.</title>
        <authorList>
            <consortium name="DOE Joint Genome Institute"/>
            <consortium name="Mycorrhizal Genomics Consortium"/>
            <person name="Kohler A."/>
            <person name="Kuo A."/>
            <person name="Nagy L.G."/>
            <person name="Floudas D."/>
            <person name="Copeland A."/>
            <person name="Barry K.W."/>
            <person name="Cichocki N."/>
            <person name="Veneault-Fourrey C."/>
            <person name="LaButti K."/>
            <person name="Lindquist E.A."/>
            <person name="Lipzen A."/>
            <person name="Lundell T."/>
            <person name="Morin E."/>
            <person name="Murat C."/>
            <person name="Riley R."/>
            <person name="Ohm R."/>
            <person name="Sun H."/>
            <person name="Tunlid A."/>
            <person name="Henrissat B."/>
            <person name="Grigoriev I.V."/>
            <person name="Hibbett D.S."/>
            <person name="Martin F."/>
        </authorList>
    </citation>
    <scope>NUCLEOTIDE SEQUENCE [LARGE SCALE GENOMIC DNA]</scope>
    <source>
        <strain evidence="2">h7</strain>
    </source>
</reference>
<keyword evidence="2" id="KW-1185">Reference proteome</keyword>
<sequence length="85" mass="9817">MKWREGEGNVQLCHLQTKRSPYMIARNFGSHIRVCLKEQETPSLTPMTLRYVRSLLIGSDLRWAKCSEVDSCTSIYSFRGFCVEA</sequence>
<evidence type="ECO:0000313" key="1">
    <source>
        <dbReference type="EMBL" id="KIM38258.1"/>
    </source>
</evidence>
<organism evidence="1 2">
    <name type="scientific">Hebeloma cylindrosporum</name>
    <dbReference type="NCBI Taxonomy" id="76867"/>
    <lineage>
        <taxon>Eukaryota</taxon>
        <taxon>Fungi</taxon>
        <taxon>Dikarya</taxon>
        <taxon>Basidiomycota</taxon>
        <taxon>Agaricomycotina</taxon>
        <taxon>Agaricomycetes</taxon>
        <taxon>Agaricomycetidae</taxon>
        <taxon>Agaricales</taxon>
        <taxon>Agaricineae</taxon>
        <taxon>Hymenogastraceae</taxon>
        <taxon>Hebeloma</taxon>
    </lineage>
</organism>
<dbReference type="Proteomes" id="UP000053424">
    <property type="component" value="Unassembled WGS sequence"/>
</dbReference>
<evidence type="ECO:0000313" key="2">
    <source>
        <dbReference type="Proteomes" id="UP000053424"/>
    </source>
</evidence>
<proteinExistence type="predicted"/>
<accession>A0A0C2XKH6</accession>
<dbReference type="HOGENOM" id="CLU_2512886_0_0_1"/>
<dbReference type="EMBL" id="KN831792">
    <property type="protein sequence ID" value="KIM38258.1"/>
    <property type="molecule type" value="Genomic_DNA"/>
</dbReference>
<reference evidence="1 2" key="1">
    <citation type="submission" date="2014-04" db="EMBL/GenBank/DDBJ databases">
        <authorList>
            <consortium name="DOE Joint Genome Institute"/>
            <person name="Kuo A."/>
            <person name="Gay G."/>
            <person name="Dore J."/>
            <person name="Kohler A."/>
            <person name="Nagy L.G."/>
            <person name="Floudas D."/>
            <person name="Copeland A."/>
            <person name="Barry K.W."/>
            <person name="Cichocki N."/>
            <person name="Veneault-Fourrey C."/>
            <person name="LaButti K."/>
            <person name="Lindquist E.A."/>
            <person name="Lipzen A."/>
            <person name="Lundell T."/>
            <person name="Morin E."/>
            <person name="Murat C."/>
            <person name="Sun H."/>
            <person name="Tunlid A."/>
            <person name="Henrissat B."/>
            <person name="Grigoriev I.V."/>
            <person name="Hibbett D.S."/>
            <person name="Martin F."/>
            <person name="Nordberg H.P."/>
            <person name="Cantor M.N."/>
            <person name="Hua S.X."/>
        </authorList>
    </citation>
    <scope>NUCLEOTIDE SEQUENCE [LARGE SCALE GENOMIC DNA]</scope>
    <source>
        <strain evidence="2">h7</strain>
    </source>
</reference>
<gene>
    <name evidence="1" type="ORF">M413DRAFT_248806</name>
</gene>